<dbReference type="InterPro" id="IPR017941">
    <property type="entry name" value="Rieske_2Fe-2S"/>
</dbReference>
<proteinExistence type="predicted"/>
<dbReference type="InterPro" id="IPR015879">
    <property type="entry name" value="Ring_hydroxy_dOase_asu_C_dom"/>
</dbReference>
<evidence type="ECO:0000256" key="6">
    <source>
        <dbReference type="ARBA" id="ARBA00023014"/>
    </source>
</evidence>
<dbReference type="Proteomes" id="UP001595681">
    <property type="component" value="Unassembled WGS sequence"/>
</dbReference>
<evidence type="ECO:0000256" key="4">
    <source>
        <dbReference type="ARBA" id="ARBA00023002"/>
    </source>
</evidence>
<gene>
    <name evidence="10" type="ORF">ACFOKF_19325</name>
</gene>
<name>A0ABV7NIG8_9SPHN</name>
<keyword evidence="6" id="KW-0411">Iron-sulfur</keyword>
<keyword evidence="2" id="KW-0001">2Fe-2S</keyword>
<reference evidence="11" key="1">
    <citation type="journal article" date="2019" name="Int. J. Syst. Evol. Microbiol.">
        <title>The Global Catalogue of Microorganisms (GCM) 10K type strain sequencing project: providing services to taxonomists for standard genome sequencing and annotation.</title>
        <authorList>
            <consortium name="The Broad Institute Genomics Platform"/>
            <consortium name="The Broad Institute Genome Sequencing Center for Infectious Disease"/>
            <person name="Wu L."/>
            <person name="Ma J."/>
        </authorList>
    </citation>
    <scope>NUCLEOTIDE SEQUENCE [LARGE SCALE GENOMIC DNA]</scope>
    <source>
        <strain evidence="11">CCM 7491</strain>
    </source>
</reference>
<keyword evidence="5" id="KW-0408">Iron</keyword>
<feature type="domain" description="Rieske" evidence="9">
    <location>
        <begin position="56"/>
        <end position="165"/>
    </location>
</feature>
<organism evidence="10 11">
    <name type="scientific">Sphingobium rhizovicinum</name>
    <dbReference type="NCBI Taxonomy" id="432308"/>
    <lineage>
        <taxon>Bacteria</taxon>
        <taxon>Pseudomonadati</taxon>
        <taxon>Pseudomonadota</taxon>
        <taxon>Alphaproteobacteria</taxon>
        <taxon>Sphingomonadales</taxon>
        <taxon>Sphingomonadaceae</taxon>
        <taxon>Sphingobium</taxon>
    </lineage>
</organism>
<dbReference type="Pfam" id="PF00355">
    <property type="entry name" value="Rieske"/>
    <property type="match status" value="1"/>
</dbReference>
<sequence length="453" mass="52773">MSDIDMQDAPAATRPIGIDASKAPEPVLGDAPIHPSRYYDRDFWKREWEGMWTKSWQVVALEEQLRKVGDYVTMEFGHEVILAVRGKDEKIRCFYNVCPHRGMMLVPEETGNARRLTCPYHAWSFSLEGEIKTVPDLPDFPAEAKCMEKKLVEIRSDSWGGMVWFNMNDDCEPLREFLGEVGEQMEAYPMGKMVRTLWVTVEGDFNWKLVQDNFNESYHVFHAHPQLKFVAEFSYLYSQFDLYESGHSRMLMPGGAPSRTVKGSEAEVIRQLGEHLKFWGIDPEEYRGRMHDLREALQKQKRLLGKEKGYDFSGYDDNMLTDNWHYTLFPNLSLSLKPDGNIWLRARPHPTDPEKCYFDMWFLNLFPEGQTTYYSPTLRDTVDLSVPAPHQTGKAGDHTMGPTIDQDVAIWDKQQKALHSRGYQRETLSGQERRVRYFHENLDRWLDKHAPVK</sequence>
<dbReference type="PANTHER" id="PTHR43756:SF5">
    <property type="entry name" value="CHOLINE MONOOXYGENASE, CHLOROPLASTIC"/>
    <property type="match status" value="1"/>
</dbReference>
<evidence type="ECO:0000256" key="1">
    <source>
        <dbReference type="ARBA" id="ARBA00001962"/>
    </source>
</evidence>
<dbReference type="EMBL" id="JBHRVU010000005">
    <property type="protein sequence ID" value="MFC3443309.1"/>
    <property type="molecule type" value="Genomic_DNA"/>
</dbReference>
<dbReference type="CDD" id="cd08882">
    <property type="entry name" value="RHO_alpha_C_MupW-like"/>
    <property type="match status" value="1"/>
</dbReference>
<keyword evidence="3" id="KW-0479">Metal-binding</keyword>
<evidence type="ECO:0000256" key="5">
    <source>
        <dbReference type="ARBA" id="ARBA00023004"/>
    </source>
</evidence>
<dbReference type="PANTHER" id="PTHR43756">
    <property type="entry name" value="CHOLINE MONOOXYGENASE, CHLOROPLASTIC"/>
    <property type="match status" value="1"/>
</dbReference>
<dbReference type="Pfam" id="PF00848">
    <property type="entry name" value="Ring_hydroxyl_A"/>
    <property type="match status" value="1"/>
</dbReference>
<dbReference type="PROSITE" id="PS51296">
    <property type="entry name" value="RIESKE"/>
    <property type="match status" value="1"/>
</dbReference>
<comment type="caution">
    <text evidence="10">The sequence shown here is derived from an EMBL/GenBank/DDBJ whole genome shotgun (WGS) entry which is preliminary data.</text>
</comment>
<dbReference type="Gene3D" id="3.90.380.10">
    <property type="entry name" value="Naphthalene 1,2-dioxygenase Alpha Subunit, Chain A, domain 1"/>
    <property type="match status" value="1"/>
</dbReference>
<accession>A0ABV7NIG8</accession>
<feature type="region of interest" description="Disordered" evidence="8">
    <location>
        <begin position="1"/>
        <end position="23"/>
    </location>
</feature>
<dbReference type="Gene3D" id="2.102.10.10">
    <property type="entry name" value="Rieske [2Fe-2S] iron-sulphur domain"/>
    <property type="match status" value="1"/>
</dbReference>
<dbReference type="PRINTS" id="PR00090">
    <property type="entry name" value="RNGDIOXGNASE"/>
</dbReference>
<evidence type="ECO:0000313" key="10">
    <source>
        <dbReference type="EMBL" id="MFC3443309.1"/>
    </source>
</evidence>
<dbReference type="PROSITE" id="PS00570">
    <property type="entry name" value="RING_HYDROXYL_ALPHA"/>
    <property type="match status" value="1"/>
</dbReference>
<evidence type="ECO:0000256" key="2">
    <source>
        <dbReference type="ARBA" id="ARBA00022714"/>
    </source>
</evidence>
<keyword evidence="11" id="KW-1185">Reference proteome</keyword>
<dbReference type="RefSeq" id="WP_380798010.1">
    <property type="nucleotide sequence ID" value="NZ_JBHRVU010000005.1"/>
</dbReference>
<evidence type="ECO:0000256" key="8">
    <source>
        <dbReference type="SAM" id="MobiDB-lite"/>
    </source>
</evidence>
<evidence type="ECO:0000256" key="7">
    <source>
        <dbReference type="ARBA" id="ARBA00023027"/>
    </source>
</evidence>
<evidence type="ECO:0000313" key="11">
    <source>
        <dbReference type="Proteomes" id="UP001595681"/>
    </source>
</evidence>
<evidence type="ECO:0000256" key="3">
    <source>
        <dbReference type="ARBA" id="ARBA00022723"/>
    </source>
</evidence>
<dbReference type="InterPro" id="IPR015881">
    <property type="entry name" value="ARHD_Rieske_2Fe_2S"/>
</dbReference>
<dbReference type="InterPro" id="IPR001663">
    <property type="entry name" value="Rng_hydr_dOase-A"/>
</dbReference>
<dbReference type="SUPFAM" id="SSF50022">
    <property type="entry name" value="ISP domain"/>
    <property type="match status" value="1"/>
</dbReference>
<dbReference type="SUPFAM" id="SSF55961">
    <property type="entry name" value="Bet v1-like"/>
    <property type="match status" value="1"/>
</dbReference>
<dbReference type="CDD" id="cd03469">
    <property type="entry name" value="Rieske_RO_Alpha_N"/>
    <property type="match status" value="1"/>
</dbReference>
<protein>
    <submittedName>
        <fullName evidence="10">SRPBCC family protein</fullName>
    </submittedName>
</protein>
<dbReference type="InterPro" id="IPR036922">
    <property type="entry name" value="Rieske_2Fe-2S_sf"/>
</dbReference>
<evidence type="ECO:0000259" key="9">
    <source>
        <dbReference type="PROSITE" id="PS51296"/>
    </source>
</evidence>
<keyword evidence="4" id="KW-0560">Oxidoreductase</keyword>
<keyword evidence="7" id="KW-0520">NAD</keyword>
<comment type="cofactor">
    <cofactor evidence="1">
        <name>Fe cation</name>
        <dbReference type="ChEBI" id="CHEBI:24875"/>
    </cofactor>
</comment>